<name>A0A383W5X4_TETOB</name>
<evidence type="ECO:0000259" key="2">
    <source>
        <dbReference type="Pfam" id="PF14159"/>
    </source>
</evidence>
<dbReference type="PANTHER" id="PTHR33222:SF4">
    <property type="entry name" value="PROTEIN CURVATURE THYLAKOID 1A, CHLOROPLASTIC"/>
    <property type="match status" value="1"/>
</dbReference>
<dbReference type="GO" id="GO:0009579">
    <property type="term" value="C:thylakoid"/>
    <property type="evidence" value="ECO:0007669"/>
    <property type="project" value="InterPro"/>
</dbReference>
<feature type="domain" description="Cyanobacterial aminoacyl-tRNA synthetase CAAD" evidence="2">
    <location>
        <begin position="64"/>
        <end position="147"/>
    </location>
</feature>
<dbReference type="Proteomes" id="UP000256970">
    <property type="component" value="Unassembled WGS sequence"/>
</dbReference>
<comment type="subcellular location">
    <subcellularLocation>
        <location evidence="1">Membrane</location>
        <topology evidence="1">Multi-pass membrane protein</topology>
    </subcellularLocation>
</comment>
<reference evidence="3 4" key="1">
    <citation type="submission" date="2016-10" db="EMBL/GenBank/DDBJ databases">
        <authorList>
            <person name="Cai Z."/>
        </authorList>
    </citation>
    <scope>NUCLEOTIDE SEQUENCE [LARGE SCALE GENOMIC DNA]</scope>
</reference>
<dbReference type="PANTHER" id="PTHR33222">
    <property type="match status" value="1"/>
</dbReference>
<dbReference type="Pfam" id="PF14159">
    <property type="entry name" value="CAAD"/>
    <property type="match status" value="1"/>
</dbReference>
<evidence type="ECO:0000313" key="4">
    <source>
        <dbReference type="Proteomes" id="UP000256970"/>
    </source>
</evidence>
<dbReference type="EMBL" id="FNXT01001144">
    <property type="protein sequence ID" value="SZX72603.1"/>
    <property type="molecule type" value="Genomic_DNA"/>
</dbReference>
<organism evidence="3 4">
    <name type="scientific">Tetradesmus obliquus</name>
    <name type="common">Green alga</name>
    <name type="synonym">Acutodesmus obliquus</name>
    <dbReference type="NCBI Taxonomy" id="3088"/>
    <lineage>
        <taxon>Eukaryota</taxon>
        <taxon>Viridiplantae</taxon>
        <taxon>Chlorophyta</taxon>
        <taxon>core chlorophytes</taxon>
        <taxon>Chlorophyceae</taxon>
        <taxon>CS clade</taxon>
        <taxon>Sphaeropleales</taxon>
        <taxon>Scenedesmaceae</taxon>
        <taxon>Tetradesmus</taxon>
    </lineage>
</organism>
<dbReference type="InterPro" id="IPR025564">
    <property type="entry name" value="CAAD_dom"/>
</dbReference>
<evidence type="ECO:0000256" key="1">
    <source>
        <dbReference type="ARBA" id="ARBA00004141"/>
    </source>
</evidence>
<dbReference type="STRING" id="3088.A0A383W5X4"/>
<dbReference type="AlphaFoldDB" id="A0A383W5X4"/>
<keyword evidence="4" id="KW-1185">Reference proteome</keyword>
<dbReference type="GO" id="GO:0016020">
    <property type="term" value="C:membrane"/>
    <property type="evidence" value="ECO:0007669"/>
    <property type="project" value="UniProtKB-SubCell"/>
</dbReference>
<accession>A0A383W5X4</accession>
<protein>
    <recommendedName>
        <fullName evidence="2">Cyanobacterial aminoacyl-tRNA synthetase CAAD domain-containing protein</fullName>
    </recommendedName>
</protein>
<dbReference type="InterPro" id="IPR033344">
    <property type="entry name" value="CURT1"/>
</dbReference>
<proteinExistence type="predicted"/>
<gene>
    <name evidence="3" type="ORF">BQ4739_LOCUS12764</name>
</gene>
<sequence>MALLARTANAGLVARTQRPAMVGLKAGLSLPRGAAVAVKAANNEVDTEDINKKLNETLTNTTSYLQAKWEETEDKPAALAVTGGALLLLVAASSVVDAVDKIPIISDLIELVGVVVTGWFTYRYLVFGPDREELVSNVKAFLKKVYGK</sequence>
<evidence type="ECO:0000313" key="3">
    <source>
        <dbReference type="EMBL" id="SZX72603.1"/>
    </source>
</evidence>